<dbReference type="EMBL" id="BSNJ01000002">
    <property type="protein sequence ID" value="GLQ20214.1"/>
    <property type="molecule type" value="Genomic_DNA"/>
</dbReference>
<proteinExistence type="predicted"/>
<dbReference type="RefSeq" id="WP_284370577.1">
    <property type="nucleotide sequence ID" value="NZ_BSNJ01000002.1"/>
</dbReference>
<accession>A0ABQ5UZ77</accession>
<dbReference type="Proteomes" id="UP001161390">
    <property type="component" value="Unassembled WGS sequence"/>
</dbReference>
<comment type="caution">
    <text evidence="2">The sequence shown here is derived from an EMBL/GenBank/DDBJ whole genome shotgun (WGS) entry which is preliminary data.</text>
</comment>
<name>A0ABQ5UZ77_9PROT</name>
<evidence type="ECO:0000313" key="3">
    <source>
        <dbReference type="Proteomes" id="UP001161390"/>
    </source>
</evidence>
<gene>
    <name evidence="2" type="ORF">GCM10007854_11690</name>
</gene>
<dbReference type="InterPro" id="IPR024266">
    <property type="entry name" value="DUF3806"/>
</dbReference>
<organism evidence="2 3">
    <name type="scientific">Algimonas porphyrae</name>
    <dbReference type="NCBI Taxonomy" id="1128113"/>
    <lineage>
        <taxon>Bacteria</taxon>
        <taxon>Pseudomonadati</taxon>
        <taxon>Pseudomonadota</taxon>
        <taxon>Alphaproteobacteria</taxon>
        <taxon>Maricaulales</taxon>
        <taxon>Robiginitomaculaceae</taxon>
        <taxon>Algimonas</taxon>
    </lineage>
</organism>
<evidence type="ECO:0000313" key="2">
    <source>
        <dbReference type="EMBL" id="GLQ20214.1"/>
    </source>
</evidence>
<feature type="domain" description="DUF3806" evidence="1">
    <location>
        <begin position="54"/>
        <end position="113"/>
    </location>
</feature>
<keyword evidence="3" id="KW-1185">Reference proteome</keyword>
<dbReference type="Pfam" id="PF12713">
    <property type="entry name" value="DUF3806"/>
    <property type="match status" value="1"/>
</dbReference>
<reference evidence="2" key="1">
    <citation type="journal article" date="2014" name="Int. J. Syst. Evol. Microbiol.">
        <title>Complete genome of a new Firmicutes species belonging to the dominant human colonic microbiota ('Ruminococcus bicirculans') reveals two chromosomes and a selective capacity to utilize plant glucans.</title>
        <authorList>
            <consortium name="NISC Comparative Sequencing Program"/>
            <person name="Wegmann U."/>
            <person name="Louis P."/>
            <person name="Goesmann A."/>
            <person name="Henrissat B."/>
            <person name="Duncan S.H."/>
            <person name="Flint H.J."/>
        </authorList>
    </citation>
    <scope>NUCLEOTIDE SEQUENCE</scope>
    <source>
        <strain evidence="2">NBRC 108216</strain>
    </source>
</reference>
<protein>
    <recommendedName>
        <fullName evidence="1">DUF3806 domain-containing protein</fullName>
    </recommendedName>
</protein>
<reference evidence="2" key="2">
    <citation type="submission" date="2023-01" db="EMBL/GenBank/DDBJ databases">
        <title>Draft genome sequence of Algimonas porphyrae strain NBRC 108216.</title>
        <authorList>
            <person name="Sun Q."/>
            <person name="Mori K."/>
        </authorList>
    </citation>
    <scope>NUCLEOTIDE SEQUENCE</scope>
    <source>
        <strain evidence="2">NBRC 108216</strain>
    </source>
</reference>
<sequence length="136" mass="15311">MNVRNLNKLEMEGLDQSRKLALRLMNATTDFTTNAFDQAYADVLENTASNILFQSALGIALGDLILSKSDYIWLRVEDKYGEETAVGLPDPQIVCYPISIIQKRLASKERMDSAQLVRSTISAMEEMRISGEYRSN</sequence>
<evidence type="ECO:0000259" key="1">
    <source>
        <dbReference type="Pfam" id="PF12713"/>
    </source>
</evidence>
<dbReference type="Gene3D" id="1.20.120.1090">
    <property type="match status" value="1"/>
</dbReference>